<keyword evidence="1" id="KW-0732">Signal</keyword>
<feature type="domain" description="Cupin type-2" evidence="2">
    <location>
        <begin position="52"/>
        <end position="118"/>
    </location>
</feature>
<accession>A0A512C519</accession>
<dbReference type="SUPFAM" id="SSF51182">
    <property type="entry name" value="RmlC-like cupins"/>
    <property type="match status" value="1"/>
</dbReference>
<dbReference type="EMBL" id="BJYU01000399">
    <property type="protein sequence ID" value="GEO19285.1"/>
    <property type="molecule type" value="Genomic_DNA"/>
</dbReference>
<evidence type="ECO:0000256" key="1">
    <source>
        <dbReference type="SAM" id="SignalP"/>
    </source>
</evidence>
<dbReference type="RefSeq" id="WP_162815934.1">
    <property type="nucleotide sequence ID" value="NZ_BJYU01000399.1"/>
</dbReference>
<dbReference type="Pfam" id="PF07883">
    <property type="entry name" value="Cupin_2"/>
    <property type="match status" value="1"/>
</dbReference>
<name>A0A512C519_9HYPH</name>
<dbReference type="AlphaFoldDB" id="A0A512C519"/>
<reference evidence="3 4" key="1">
    <citation type="submission" date="2019-07" db="EMBL/GenBank/DDBJ databases">
        <title>Whole genome shotgun sequence of Microvirga aerophila NBRC 106136.</title>
        <authorList>
            <person name="Hosoyama A."/>
            <person name="Uohara A."/>
            <person name="Ohji S."/>
            <person name="Ichikawa N."/>
        </authorList>
    </citation>
    <scope>NUCLEOTIDE SEQUENCE [LARGE SCALE GENOMIC DNA]</scope>
    <source>
        <strain evidence="3 4">NBRC 106136</strain>
    </source>
</reference>
<gene>
    <name evidence="3" type="ORF">MAE02_69810</name>
</gene>
<evidence type="ECO:0000313" key="4">
    <source>
        <dbReference type="Proteomes" id="UP000321085"/>
    </source>
</evidence>
<dbReference type="PANTHER" id="PTHR38599:SF1">
    <property type="entry name" value="CUPIN DOMAIN PROTEIN (AFU_ORTHOLOGUE AFUA_3G13620)"/>
    <property type="match status" value="1"/>
</dbReference>
<dbReference type="InterPro" id="IPR014710">
    <property type="entry name" value="RmlC-like_jellyroll"/>
</dbReference>
<dbReference type="Gene3D" id="2.60.120.10">
    <property type="entry name" value="Jelly Rolls"/>
    <property type="match status" value="1"/>
</dbReference>
<evidence type="ECO:0000259" key="2">
    <source>
        <dbReference type="Pfam" id="PF07883"/>
    </source>
</evidence>
<dbReference type="Proteomes" id="UP000321085">
    <property type="component" value="Unassembled WGS sequence"/>
</dbReference>
<evidence type="ECO:0000313" key="3">
    <source>
        <dbReference type="EMBL" id="GEO19285.1"/>
    </source>
</evidence>
<dbReference type="InterPro" id="IPR013096">
    <property type="entry name" value="Cupin_2"/>
</dbReference>
<sequence>MKSIVLGIACACVALSAQAQQQSSPPPSPFVLKEVTSNFPKADRLEARVETATLEPGKFGGWHTHPTPVVVYVIEGTLTVEIKGKDPIVTKAGEAYLEPINTVMRATNKGQTPLKFVAFQVSPPEVPDSQPAPEN</sequence>
<organism evidence="3 4">
    <name type="scientific">Microvirga aerophila</name>
    <dbReference type="NCBI Taxonomy" id="670291"/>
    <lineage>
        <taxon>Bacteria</taxon>
        <taxon>Pseudomonadati</taxon>
        <taxon>Pseudomonadota</taxon>
        <taxon>Alphaproteobacteria</taxon>
        <taxon>Hyphomicrobiales</taxon>
        <taxon>Methylobacteriaceae</taxon>
        <taxon>Microvirga</taxon>
    </lineage>
</organism>
<proteinExistence type="predicted"/>
<feature type="signal peptide" evidence="1">
    <location>
        <begin position="1"/>
        <end position="19"/>
    </location>
</feature>
<protein>
    <recommendedName>
        <fullName evidence="2">Cupin type-2 domain-containing protein</fullName>
    </recommendedName>
</protein>
<keyword evidence="4" id="KW-1185">Reference proteome</keyword>
<feature type="chain" id="PRO_5022077779" description="Cupin type-2 domain-containing protein" evidence="1">
    <location>
        <begin position="20"/>
        <end position="135"/>
    </location>
</feature>
<dbReference type="InterPro" id="IPR011051">
    <property type="entry name" value="RmlC_Cupin_sf"/>
</dbReference>
<dbReference type="PANTHER" id="PTHR38599">
    <property type="entry name" value="CUPIN DOMAIN PROTEIN (AFU_ORTHOLOGUE AFUA_3G13620)"/>
    <property type="match status" value="1"/>
</dbReference>
<comment type="caution">
    <text evidence="3">The sequence shown here is derived from an EMBL/GenBank/DDBJ whole genome shotgun (WGS) entry which is preliminary data.</text>
</comment>